<feature type="region of interest" description="Disordered" evidence="1">
    <location>
        <begin position="84"/>
        <end position="104"/>
    </location>
</feature>
<feature type="compositionally biased region" description="Basic and acidic residues" evidence="1">
    <location>
        <begin position="93"/>
        <end position="104"/>
    </location>
</feature>
<accession>A0ABP8THE4</accession>
<evidence type="ECO:0000256" key="1">
    <source>
        <dbReference type="SAM" id="MobiDB-lite"/>
    </source>
</evidence>
<keyword evidence="3" id="KW-1185">Reference proteome</keyword>
<gene>
    <name evidence="2" type="ORF">GCM10023195_19470</name>
</gene>
<reference evidence="3" key="1">
    <citation type="journal article" date="2019" name="Int. J. Syst. Evol. Microbiol.">
        <title>The Global Catalogue of Microorganisms (GCM) 10K type strain sequencing project: providing services to taxonomists for standard genome sequencing and annotation.</title>
        <authorList>
            <consortium name="The Broad Institute Genomics Platform"/>
            <consortium name="The Broad Institute Genome Sequencing Center for Infectious Disease"/>
            <person name="Wu L."/>
            <person name="Ma J."/>
        </authorList>
    </citation>
    <scope>NUCLEOTIDE SEQUENCE [LARGE SCALE GENOMIC DNA]</scope>
    <source>
        <strain evidence="3">JCM 17938</strain>
    </source>
</reference>
<organism evidence="2 3">
    <name type="scientific">Actinoallomurus liliacearum</name>
    <dbReference type="NCBI Taxonomy" id="1080073"/>
    <lineage>
        <taxon>Bacteria</taxon>
        <taxon>Bacillati</taxon>
        <taxon>Actinomycetota</taxon>
        <taxon>Actinomycetes</taxon>
        <taxon>Streptosporangiales</taxon>
        <taxon>Thermomonosporaceae</taxon>
        <taxon>Actinoallomurus</taxon>
    </lineage>
</organism>
<evidence type="ECO:0000313" key="2">
    <source>
        <dbReference type="EMBL" id="GAA4605570.1"/>
    </source>
</evidence>
<comment type="caution">
    <text evidence="2">The sequence shown here is derived from an EMBL/GenBank/DDBJ whole genome shotgun (WGS) entry which is preliminary data.</text>
</comment>
<dbReference type="EMBL" id="BAABHJ010000005">
    <property type="protein sequence ID" value="GAA4605570.1"/>
    <property type="molecule type" value="Genomic_DNA"/>
</dbReference>
<name>A0ABP8THE4_9ACTN</name>
<evidence type="ECO:0000313" key="3">
    <source>
        <dbReference type="Proteomes" id="UP001500212"/>
    </source>
</evidence>
<proteinExistence type="predicted"/>
<dbReference type="Proteomes" id="UP001500212">
    <property type="component" value="Unassembled WGS sequence"/>
</dbReference>
<sequence length="207" mass="23626">MSFGVYARKVRDTSQPHGRRVSALRSCVQLYRPIGFHASLSFLEESAGPFGSDEMALLRALDALTESREAWKADVRAYAAARSLAKRHGRRSPRPEDRNPSHFPDHWYGAPRRAALHALEFWCRKRLPALLTPPDRVTEDLSTCVSASLRSGGPLSDEHRRMLAECTAELRRRRLEPDRWRDDQAAYLRFRDLVKVARFVQTAADTV</sequence>
<protein>
    <submittedName>
        <fullName evidence="2">Uncharacterized protein</fullName>
    </submittedName>
</protein>